<evidence type="ECO:0000259" key="1">
    <source>
        <dbReference type="PROSITE" id="PS50943"/>
    </source>
</evidence>
<protein>
    <submittedName>
        <fullName evidence="2">Putative transcriptional regulator</fullName>
    </submittedName>
</protein>
<gene>
    <name evidence="2" type="primary">hipB1</name>
    <name evidence="2" type="ORF">NCTC10476_03644</name>
</gene>
<dbReference type="Pfam" id="PF01381">
    <property type="entry name" value="HTH_3"/>
    <property type="match status" value="1"/>
</dbReference>
<evidence type="ECO:0000313" key="3">
    <source>
        <dbReference type="Proteomes" id="UP000255169"/>
    </source>
</evidence>
<name>A0A0A8VBQ5_YERRU</name>
<organism evidence="2 3">
    <name type="scientific">Yersinia ruckeri</name>
    <dbReference type="NCBI Taxonomy" id="29486"/>
    <lineage>
        <taxon>Bacteria</taxon>
        <taxon>Pseudomonadati</taxon>
        <taxon>Pseudomonadota</taxon>
        <taxon>Gammaproteobacteria</taxon>
        <taxon>Enterobacterales</taxon>
        <taxon>Yersiniaceae</taxon>
        <taxon>Yersinia</taxon>
    </lineage>
</organism>
<dbReference type="CDD" id="cd00093">
    <property type="entry name" value="HTH_XRE"/>
    <property type="match status" value="1"/>
</dbReference>
<accession>A0A0A8VBQ5</accession>
<dbReference type="InterPro" id="IPR010982">
    <property type="entry name" value="Lambda_DNA-bd_dom_sf"/>
</dbReference>
<dbReference type="RefSeq" id="WP_004720785.1">
    <property type="nucleotide sequence ID" value="NZ_CCYO01000001.1"/>
</dbReference>
<dbReference type="GO" id="GO:0003677">
    <property type="term" value="F:DNA binding"/>
    <property type="evidence" value="ECO:0007669"/>
    <property type="project" value="InterPro"/>
</dbReference>
<proteinExistence type="predicted"/>
<reference evidence="2 3" key="1">
    <citation type="submission" date="2018-06" db="EMBL/GenBank/DDBJ databases">
        <authorList>
            <consortium name="Pathogen Informatics"/>
            <person name="Doyle S."/>
        </authorList>
    </citation>
    <scope>NUCLEOTIDE SEQUENCE [LARGE SCALE GENOMIC DNA]</scope>
    <source>
        <strain evidence="2 3">NCTC10476</strain>
    </source>
</reference>
<dbReference type="AlphaFoldDB" id="A0A0A8VBQ5"/>
<dbReference type="Gene3D" id="1.10.260.40">
    <property type="entry name" value="lambda repressor-like DNA-binding domains"/>
    <property type="match status" value="1"/>
</dbReference>
<dbReference type="SMART" id="SM00530">
    <property type="entry name" value="HTH_XRE"/>
    <property type="match status" value="1"/>
</dbReference>
<dbReference type="InterPro" id="IPR001387">
    <property type="entry name" value="Cro/C1-type_HTH"/>
</dbReference>
<dbReference type="OrthoDB" id="6006530at2"/>
<evidence type="ECO:0000313" key="2">
    <source>
        <dbReference type="EMBL" id="SUQ37515.1"/>
    </source>
</evidence>
<dbReference type="Proteomes" id="UP000255169">
    <property type="component" value="Unassembled WGS sequence"/>
</dbReference>
<feature type="domain" description="HTH cro/C1-type" evidence="1">
    <location>
        <begin position="6"/>
        <end position="64"/>
    </location>
</feature>
<dbReference type="SUPFAM" id="SSF47413">
    <property type="entry name" value="lambda repressor-like DNA-binding domains"/>
    <property type="match status" value="1"/>
</dbReference>
<sequence>MVPKRLKAAREAAGLSQEKLAELVGIEGVSLNSRLSNYEVGRNTPSFDFIVRIAKALDYPESYFYTIDDDVAEAILQFHRHKNNAVLNPFYDAQDDARKYKTSLDEAKKMVERLLEFINKSTG</sequence>
<keyword evidence="3" id="KW-1185">Reference proteome</keyword>
<dbReference type="EMBL" id="UHJG01000003">
    <property type="protein sequence ID" value="SUQ37515.1"/>
    <property type="molecule type" value="Genomic_DNA"/>
</dbReference>
<dbReference type="PROSITE" id="PS50943">
    <property type="entry name" value="HTH_CROC1"/>
    <property type="match status" value="1"/>
</dbReference>
<dbReference type="GeneID" id="66881314"/>